<reference evidence="2 3" key="1">
    <citation type="submission" date="2024-02" db="EMBL/GenBank/DDBJ databases">
        <title>De novo assembly and annotation of 12 fungi associated with fruit tree decline syndrome in Ontario, Canada.</title>
        <authorList>
            <person name="Sulman M."/>
            <person name="Ellouze W."/>
            <person name="Ilyukhin E."/>
        </authorList>
    </citation>
    <scope>NUCLEOTIDE SEQUENCE [LARGE SCALE GENOMIC DNA]</scope>
    <source>
        <strain evidence="2 3">M169</strain>
    </source>
</reference>
<sequence>MGQPVEMRSWIKVLRLFPFRTEADRKEALFLIRQRLDGYAAVTDSPANGLIPELLELYPDAKVICTVRDAEAWEKSMEGVASASAKWFLRGVLLPLPTMRHFVDYINGLRDQWLYLYGETEPPTRVSYNRHIEWLKRTVPADRLIFLEVKDGWEPLCKALGKEVPDEPFPRINDSEAIDKFAAKTAKRGLIRWAILLAGIGVGIALYRAQ</sequence>
<dbReference type="Pfam" id="PF17784">
    <property type="entry name" value="Sulfotransfer_4"/>
    <property type="match status" value="1"/>
</dbReference>
<evidence type="ECO:0000313" key="2">
    <source>
        <dbReference type="EMBL" id="KAK7731230.1"/>
    </source>
</evidence>
<keyword evidence="3" id="KW-1185">Reference proteome</keyword>
<name>A0ABR1PAZ1_DIAER</name>
<keyword evidence="1" id="KW-0812">Transmembrane</keyword>
<comment type="caution">
    <text evidence="2">The sequence shown here is derived from an EMBL/GenBank/DDBJ whole genome shotgun (WGS) entry which is preliminary data.</text>
</comment>
<protein>
    <recommendedName>
        <fullName evidence="4">NAD dependent epimerase/dehydratase</fullName>
    </recommendedName>
</protein>
<dbReference type="InterPro" id="IPR027417">
    <property type="entry name" value="P-loop_NTPase"/>
</dbReference>
<proteinExistence type="predicted"/>
<dbReference type="PANTHER" id="PTHR36978:SF3">
    <property type="entry name" value="P-LOOP CONTAINING NUCLEOSIDE TRIPHOSPHATE HYDROLASE PROTEIN"/>
    <property type="match status" value="1"/>
</dbReference>
<feature type="transmembrane region" description="Helical" evidence="1">
    <location>
        <begin position="190"/>
        <end position="209"/>
    </location>
</feature>
<dbReference type="InterPro" id="IPR040632">
    <property type="entry name" value="Sulfotransfer_4"/>
</dbReference>
<evidence type="ECO:0000313" key="3">
    <source>
        <dbReference type="Proteomes" id="UP001430848"/>
    </source>
</evidence>
<keyword evidence="1" id="KW-0472">Membrane</keyword>
<dbReference type="PANTHER" id="PTHR36978">
    <property type="entry name" value="P-LOOP CONTAINING NUCLEOTIDE TRIPHOSPHATE HYDROLASE"/>
    <property type="match status" value="1"/>
</dbReference>
<dbReference type="Gene3D" id="3.40.50.300">
    <property type="entry name" value="P-loop containing nucleotide triphosphate hydrolases"/>
    <property type="match status" value="1"/>
</dbReference>
<dbReference type="SUPFAM" id="SSF52540">
    <property type="entry name" value="P-loop containing nucleoside triphosphate hydrolases"/>
    <property type="match status" value="1"/>
</dbReference>
<keyword evidence="1" id="KW-1133">Transmembrane helix</keyword>
<evidence type="ECO:0008006" key="4">
    <source>
        <dbReference type="Google" id="ProtNLM"/>
    </source>
</evidence>
<accession>A0ABR1PAZ1</accession>
<organism evidence="2 3">
    <name type="scientific">Diaporthe eres</name>
    <name type="common">Phomopsis oblonga</name>
    <dbReference type="NCBI Taxonomy" id="83184"/>
    <lineage>
        <taxon>Eukaryota</taxon>
        <taxon>Fungi</taxon>
        <taxon>Dikarya</taxon>
        <taxon>Ascomycota</taxon>
        <taxon>Pezizomycotina</taxon>
        <taxon>Sordariomycetes</taxon>
        <taxon>Sordariomycetidae</taxon>
        <taxon>Diaporthales</taxon>
        <taxon>Diaporthaceae</taxon>
        <taxon>Diaporthe</taxon>
        <taxon>Diaporthe eres species complex</taxon>
    </lineage>
</organism>
<dbReference type="EMBL" id="JAKNSF020000023">
    <property type="protein sequence ID" value="KAK7731230.1"/>
    <property type="molecule type" value="Genomic_DNA"/>
</dbReference>
<dbReference type="Proteomes" id="UP001430848">
    <property type="component" value="Unassembled WGS sequence"/>
</dbReference>
<gene>
    <name evidence="2" type="ORF">SLS63_005505</name>
</gene>
<evidence type="ECO:0000256" key="1">
    <source>
        <dbReference type="SAM" id="Phobius"/>
    </source>
</evidence>